<evidence type="ECO:0000256" key="2">
    <source>
        <dbReference type="ARBA" id="ARBA00022448"/>
    </source>
</evidence>
<dbReference type="PIRSF" id="PIRSF019574">
    <property type="entry name" value="Periplasmic_polyamine_BP"/>
    <property type="match status" value="1"/>
</dbReference>
<name>A0A160TT45_9ZZZZ</name>
<keyword evidence="3" id="KW-0732">Signal</keyword>
<dbReference type="GO" id="GO:0019808">
    <property type="term" value="F:polyamine binding"/>
    <property type="evidence" value="ECO:0007669"/>
    <property type="project" value="InterPro"/>
</dbReference>
<dbReference type="GO" id="GO:0042597">
    <property type="term" value="C:periplasmic space"/>
    <property type="evidence" value="ECO:0007669"/>
    <property type="project" value="UniProtKB-SubCell"/>
</dbReference>
<accession>A0A160TT45</accession>
<evidence type="ECO:0000313" key="5">
    <source>
        <dbReference type="EMBL" id="CUS52654.1"/>
    </source>
</evidence>
<keyword evidence="4" id="KW-0574">Periplasm</keyword>
<dbReference type="GO" id="GO:0015846">
    <property type="term" value="P:polyamine transport"/>
    <property type="evidence" value="ECO:0007669"/>
    <property type="project" value="InterPro"/>
</dbReference>
<dbReference type="EMBL" id="CZRL01000086">
    <property type="protein sequence ID" value="CUS52654.1"/>
    <property type="molecule type" value="Genomic_DNA"/>
</dbReference>
<organism evidence="5">
    <name type="scientific">hydrothermal vent metagenome</name>
    <dbReference type="NCBI Taxonomy" id="652676"/>
    <lineage>
        <taxon>unclassified sequences</taxon>
        <taxon>metagenomes</taxon>
        <taxon>ecological metagenomes</taxon>
    </lineage>
</organism>
<sequence length="344" mass="38355">MINIKRFLTLVLAGLMISGAALAAGELNFYNWGNYTNPELLEKFTKETGIKVNLDGYDSNETMFAKIKAGGHGYDLSVPSDYMVQIMRDEGLIQKAGVNQMPNFKHVHADHVDVYFDKGREYGAPWQWGTTGISLNTKFYDGPKANSWALVFDAPDELKGKINMVSEMGDVINAGLFYLGLPTCNGNKADLKKLNTLLTESKKNWASIDYGVIEKLTSEDVYASHNWNGASMRARLQNPDIRYVMPKEGLIAWADNVVLLKDARNVEEAKIFLNFIMAPENAAMISNFARYANAIKGSDEFMDPEMSKAPEIIGYEGAGIPQFVPPCSQEVTAMYTKIWNNLLK</sequence>
<proteinExistence type="predicted"/>
<dbReference type="Gene3D" id="3.40.190.10">
    <property type="entry name" value="Periplasmic binding protein-like II"/>
    <property type="match status" value="2"/>
</dbReference>
<comment type="subcellular location">
    <subcellularLocation>
        <location evidence="1">Periplasm</location>
    </subcellularLocation>
</comment>
<dbReference type="PANTHER" id="PTHR30222">
    <property type="entry name" value="SPERMIDINE/PUTRESCINE-BINDING PERIPLASMIC PROTEIN"/>
    <property type="match status" value="1"/>
</dbReference>
<dbReference type="InterPro" id="IPR001188">
    <property type="entry name" value="Sperm_putr-bd"/>
</dbReference>
<reference evidence="5" key="1">
    <citation type="submission" date="2015-10" db="EMBL/GenBank/DDBJ databases">
        <authorList>
            <person name="Gilbert D.G."/>
        </authorList>
    </citation>
    <scope>NUCLEOTIDE SEQUENCE</scope>
</reference>
<evidence type="ECO:0000256" key="1">
    <source>
        <dbReference type="ARBA" id="ARBA00004418"/>
    </source>
</evidence>
<dbReference type="AlphaFoldDB" id="A0A160TT45"/>
<protein>
    <submittedName>
        <fullName evidence="5">ABC transporter, periplasmic spermidine putrescine-binding protein PotD (TC 3.A.1.11.1)</fullName>
    </submittedName>
</protein>
<dbReference type="Pfam" id="PF13416">
    <property type="entry name" value="SBP_bac_8"/>
    <property type="match status" value="1"/>
</dbReference>
<evidence type="ECO:0000256" key="4">
    <source>
        <dbReference type="ARBA" id="ARBA00022764"/>
    </source>
</evidence>
<gene>
    <name evidence="5" type="ORF">MGWOODY_XGa569</name>
</gene>
<dbReference type="InterPro" id="IPR006059">
    <property type="entry name" value="SBP"/>
</dbReference>
<evidence type="ECO:0000256" key="3">
    <source>
        <dbReference type="ARBA" id="ARBA00022729"/>
    </source>
</evidence>
<keyword evidence="2" id="KW-0813">Transport</keyword>
<dbReference type="PRINTS" id="PR00909">
    <property type="entry name" value="SPERMDNBNDNG"/>
</dbReference>
<dbReference type="PANTHER" id="PTHR30222:SF12">
    <property type="entry name" value="NORSPERMIDINE SENSOR"/>
    <property type="match status" value="1"/>
</dbReference>
<dbReference type="SUPFAM" id="SSF53850">
    <property type="entry name" value="Periplasmic binding protein-like II"/>
    <property type="match status" value="1"/>
</dbReference>